<evidence type="ECO:0000256" key="2">
    <source>
        <dbReference type="SAM" id="Phobius"/>
    </source>
</evidence>
<dbReference type="InterPro" id="IPR001646">
    <property type="entry name" value="5peptide_repeat"/>
</dbReference>
<dbReference type="STRING" id="417292.SAMN05421806_10825"/>
<feature type="transmembrane region" description="Helical" evidence="2">
    <location>
        <begin position="31"/>
        <end position="56"/>
    </location>
</feature>
<keyword evidence="2" id="KW-0812">Transmembrane</keyword>
<evidence type="ECO:0000313" key="3">
    <source>
        <dbReference type="EMBL" id="SDK48581.1"/>
    </source>
</evidence>
<dbReference type="Gene3D" id="2.160.20.80">
    <property type="entry name" value="E3 ubiquitin-protein ligase SopA"/>
    <property type="match status" value="1"/>
</dbReference>
<dbReference type="PANTHER" id="PTHR14136:SF17">
    <property type="entry name" value="BTB_POZ DOMAIN-CONTAINING PROTEIN KCTD9"/>
    <property type="match status" value="1"/>
</dbReference>
<keyword evidence="2" id="KW-1133">Transmembrane helix</keyword>
<dbReference type="EMBL" id="FNFF01000008">
    <property type="protein sequence ID" value="SDK48581.1"/>
    <property type="molecule type" value="Genomic_DNA"/>
</dbReference>
<accession>A0A1G9CA88</accession>
<dbReference type="Proteomes" id="UP000199155">
    <property type="component" value="Unassembled WGS sequence"/>
</dbReference>
<feature type="region of interest" description="Disordered" evidence="1">
    <location>
        <begin position="122"/>
        <end position="149"/>
    </location>
</feature>
<evidence type="ECO:0000256" key="1">
    <source>
        <dbReference type="SAM" id="MobiDB-lite"/>
    </source>
</evidence>
<feature type="compositionally biased region" description="Low complexity" evidence="1">
    <location>
        <begin position="127"/>
        <end position="149"/>
    </location>
</feature>
<keyword evidence="4" id="KW-1185">Reference proteome</keyword>
<name>A0A1G9CA88_9ACTN</name>
<dbReference type="PANTHER" id="PTHR14136">
    <property type="entry name" value="BTB_POZ DOMAIN-CONTAINING PROTEIN KCTD9"/>
    <property type="match status" value="1"/>
</dbReference>
<organism evidence="3 4">
    <name type="scientific">Streptomyces indicus</name>
    <dbReference type="NCBI Taxonomy" id="417292"/>
    <lineage>
        <taxon>Bacteria</taxon>
        <taxon>Bacillati</taxon>
        <taxon>Actinomycetota</taxon>
        <taxon>Actinomycetes</taxon>
        <taxon>Kitasatosporales</taxon>
        <taxon>Streptomycetaceae</taxon>
        <taxon>Streptomyces</taxon>
    </lineage>
</organism>
<reference evidence="3 4" key="1">
    <citation type="submission" date="2016-10" db="EMBL/GenBank/DDBJ databases">
        <authorList>
            <person name="de Groot N.N."/>
        </authorList>
    </citation>
    <scope>NUCLEOTIDE SEQUENCE [LARGE SCALE GENOMIC DNA]</scope>
    <source>
        <strain evidence="3 4">CGMCC 4.5727</strain>
    </source>
</reference>
<gene>
    <name evidence="3" type="ORF">SAMN05421806_10825</name>
</gene>
<dbReference type="AlphaFoldDB" id="A0A1G9CA88"/>
<feature type="region of interest" description="Disordered" evidence="1">
    <location>
        <begin position="329"/>
        <end position="354"/>
    </location>
</feature>
<sequence>MLVGLPWLVWRGPYVLDGSHLDDDELKKGSAALVTGFRTALVACVAALGASVALLYTARTYRLTRRGQITERFTKALERLGSDQRYVRIGGILALGQIVRDAPEQVATDAARVLGHFIRDRAPKAAPAPNSEESESTSPSGGLSELPSEPDADVQAALTALTRAESRSYVDPHEFLELRGLHLAGAQLHQADLTAAFLSGTTLTGADLGDATLTEANLIGVNLAGADLTDATLTGATLDGVTLTRAILSRAILTGAKLTDATLTGAILTNATLTGANLMRANLARANLIGVTLTKAHLPEATLTEASLDKATLDEVNLDGADLGRAKGLPRSLTGLQTDEHTVLPPEWRQITPS</sequence>
<dbReference type="Pfam" id="PF00805">
    <property type="entry name" value="Pentapeptide"/>
    <property type="match status" value="2"/>
</dbReference>
<dbReference type="InterPro" id="IPR051082">
    <property type="entry name" value="Pentapeptide-BTB/POZ_domain"/>
</dbReference>
<keyword evidence="2" id="KW-0472">Membrane</keyword>
<evidence type="ECO:0000313" key="4">
    <source>
        <dbReference type="Proteomes" id="UP000199155"/>
    </source>
</evidence>
<protein>
    <submittedName>
        <fullName evidence="3">Uncharacterized protein YjbI, contains pentapeptide repeats</fullName>
    </submittedName>
</protein>
<proteinExistence type="predicted"/>
<dbReference type="SUPFAM" id="SSF141571">
    <property type="entry name" value="Pentapeptide repeat-like"/>
    <property type="match status" value="1"/>
</dbReference>